<sequence length="344" mass="38679">MAGKNRSARADLMTNIPFSDVRRYNFYALVEAIHKQTGTYENISLQTEPHEEAVRFEADASIAFPISDVQSLSLNKSNQIIMTTAFLGLHGSQSPMPGYYLDSLAWESAQGERKLTDFLDMFSHRWTQFIYHIWRKYRYYVCFRNGGTDDFSQRMYSLVGLGSASIRGRMAINHSKMLAYAGALANPGRSPEVICSLISHCFDLDEVTLQGWQLRRMNIAPEQQNRLGSRGIRGCKITGKSVLGQNFSIGSSVPDRGGKFLLCIDNLSRESFLSFLPNGENFLPLTLFVAFILRDQFAWDLRLGIAPDQVGGMTLGNEQNSLLGWTSFLGKPARHPHVKITVRS</sequence>
<evidence type="ECO:0000313" key="1">
    <source>
        <dbReference type="EMBL" id="AVF36962.1"/>
    </source>
</evidence>
<organism evidence="1 2">
    <name type="scientific">Rahnella sikkimica</name>
    <dbReference type="NCBI Taxonomy" id="1805933"/>
    <lineage>
        <taxon>Bacteria</taxon>
        <taxon>Pseudomonadati</taxon>
        <taxon>Pseudomonadota</taxon>
        <taxon>Gammaproteobacteria</taxon>
        <taxon>Enterobacterales</taxon>
        <taxon>Yersiniaceae</taxon>
        <taxon>Rahnella</taxon>
    </lineage>
</organism>
<keyword evidence="2" id="KW-1185">Reference proteome</keyword>
<dbReference type="OrthoDB" id="1523296at2"/>
<dbReference type="AlphaFoldDB" id="A0A2L1UVG7"/>
<protein>
    <submittedName>
        <fullName evidence="1">Type VI secretion protein</fullName>
    </submittedName>
</protein>
<dbReference type="Pfam" id="PF06996">
    <property type="entry name" value="T6SS_TssG"/>
    <property type="match status" value="1"/>
</dbReference>
<accession>A0A2L1UVG7</accession>
<gene>
    <name evidence="1" type="ORF">BV494_19460</name>
</gene>
<dbReference type="EMBL" id="CP019062">
    <property type="protein sequence ID" value="AVF36962.1"/>
    <property type="molecule type" value="Genomic_DNA"/>
</dbReference>
<dbReference type="KEGG" id="rox:BV494_19460"/>
<dbReference type="PANTHER" id="PTHR35564">
    <property type="match status" value="1"/>
</dbReference>
<proteinExistence type="predicted"/>
<dbReference type="RefSeq" id="WP_104924324.1">
    <property type="nucleotide sequence ID" value="NZ_CP019062.1"/>
</dbReference>
<name>A0A2L1UVG7_9GAMM</name>
<dbReference type="InterPro" id="IPR010732">
    <property type="entry name" value="T6SS_TssG-like"/>
</dbReference>
<dbReference type="PANTHER" id="PTHR35564:SF3">
    <property type="entry name" value="TYPE VI SECRETION SYSTEM BASEPLATE SUBUNIT TSSG"/>
    <property type="match status" value="1"/>
</dbReference>
<dbReference type="Proteomes" id="UP000239197">
    <property type="component" value="Chromosome"/>
</dbReference>
<reference evidence="2" key="1">
    <citation type="submission" date="2017-01" db="EMBL/GenBank/DDBJ databases">
        <title>Genome sequence of Rouxiella sp. ERMR1:05.</title>
        <authorList>
            <person name="Kumar R."/>
            <person name="Singh D."/>
            <person name="Kumar S."/>
        </authorList>
    </citation>
    <scope>NUCLEOTIDE SEQUENCE [LARGE SCALE GENOMIC DNA]</scope>
    <source>
        <strain evidence="2">ERMR1:05</strain>
    </source>
</reference>
<dbReference type="NCBIfam" id="TIGR03347">
    <property type="entry name" value="VI_chp_1"/>
    <property type="match status" value="1"/>
</dbReference>
<evidence type="ECO:0000313" key="2">
    <source>
        <dbReference type="Proteomes" id="UP000239197"/>
    </source>
</evidence>